<protein>
    <submittedName>
        <fullName evidence="1">Uncharacterized protein</fullName>
    </submittedName>
</protein>
<accession>A0ABP8PXC7</accession>
<organism evidence="1 2">
    <name type="scientific">Pseudaeromonas paramecii</name>
    <dbReference type="NCBI Taxonomy" id="2138166"/>
    <lineage>
        <taxon>Bacteria</taxon>
        <taxon>Pseudomonadati</taxon>
        <taxon>Pseudomonadota</taxon>
        <taxon>Gammaproteobacteria</taxon>
        <taxon>Aeromonadales</taxon>
        <taxon>Aeromonadaceae</taxon>
        <taxon>Pseudaeromonas</taxon>
    </lineage>
</organism>
<gene>
    <name evidence="1" type="ORF">GCM10023095_02970</name>
</gene>
<proteinExistence type="predicted"/>
<comment type="caution">
    <text evidence="1">The sequence shown here is derived from an EMBL/GenBank/DDBJ whole genome shotgun (WGS) entry which is preliminary data.</text>
</comment>
<dbReference type="RefSeq" id="WP_345009342.1">
    <property type="nucleotide sequence ID" value="NZ_BAABFC010000001.1"/>
</dbReference>
<sequence length="402" mass="43215">MSHSVKWYSSAMQGAPLLSSGSGGAAHTVPQGSLIALLKAILVTGFGVQALGSAVYDSQAATITLTLSSGHAYLKDSIIEVSGANEAGFNGEFRVQSTTTNTVVVGLENGTPGAAAATGDLAIKIPGLGWEVLFEDAANYKIIFGRTDENATPIKLMVDNSAWTNWNAYSGHLAKVAMVEDVTDINTYTTVYEHRWPCSHNYAVPEWQAVGDSLLLYFMPAYGMGGTSNYKTRALFAFGDINSVRPGDQYHCLLISYSQTSNTNYWNNTATSIYNDALLFSNANYKTMARSHHQLPGAVSALWRGLSGAFGEGMSFPNPADNGFYVSTEPVPVHDNLSYRGSLPGVVVPYASPIAFDKTHLNNLPGLPDKLIRLLLCNNQTAAGSGTDYRRLIGFDIKGPWR</sequence>
<dbReference type="Proteomes" id="UP001501321">
    <property type="component" value="Unassembled WGS sequence"/>
</dbReference>
<evidence type="ECO:0000313" key="2">
    <source>
        <dbReference type="Proteomes" id="UP001501321"/>
    </source>
</evidence>
<evidence type="ECO:0000313" key="1">
    <source>
        <dbReference type="EMBL" id="GAA4493189.1"/>
    </source>
</evidence>
<name>A0ABP8PXC7_9GAMM</name>
<reference evidence="2" key="1">
    <citation type="journal article" date="2019" name="Int. J. Syst. Evol. Microbiol.">
        <title>The Global Catalogue of Microorganisms (GCM) 10K type strain sequencing project: providing services to taxonomists for standard genome sequencing and annotation.</title>
        <authorList>
            <consortium name="The Broad Institute Genomics Platform"/>
            <consortium name="The Broad Institute Genome Sequencing Center for Infectious Disease"/>
            <person name="Wu L."/>
            <person name="Ma J."/>
        </authorList>
    </citation>
    <scope>NUCLEOTIDE SEQUENCE [LARGE SCALE GENOMIC DNA]</scope>
    <source>
        <strain evidence="2">JCM 32226</strain>
    </source>
</reference>
<dbReference type="EMBL" id="BAABFC010000001">
    <property type="protein sequence ID" value="GAA4493189.1"/>
    <property type="molecule type" value="Genomic_DNA"/>
</dbReference>
<keyword evidence="2" id="KW-1185">Reference proteome</keyword>